<dbReference type="EMBL" id="CP001899">
    <property type="protein sequence ID" value="ADC65710.1"/>
    <property type="molecule type" value="Genomic_DNA"/>
</dbReference>
<protein>
    <submittedName>
        <fullName evidence="2">HEPN domain protein</fullName>
    </submittedName>
</protein>
<evidence type="ECO:0000259" key="1">
    <source>
        <dbReference type="PROSITE" id="PS50910"/>
    </source>
</evidence>
<dbReference type="Pfam" id="PF05168">
    <property type="entry name" value="HEPN"/>
    <property type="match status" value="1"/>
</dbReference>
<dbReference type="STRING" id="589924.Ferp_1559"/>
<reference evidence="2 3" key="2">
    <citation type="journal article" date="2011" name="Stand. Genomic Sci.">
        <title>Complete genome sequence of Ferroglobus placidus AEDII12DO.</title>
        <authorList>
            <person name="Anderson I."/>
            <person name="Risso C."/>
            <person name="Holmes D."/>
            <person name="Lucas S."/>
            <person name="Copeland A."/>
            <person name="Lapidus A."/>
            <person name="Cheng J.F."/>
            <person name="Bruce D."/>
            <person name="Goodwin L."/>
            <person name="Pitluck S."/>
            <person name="Saunders E."/>
            <person name="Brettin T."/>
            <person name="Detter J.C."/>
            <person name="Han C."/>
            <person name="Tapia R."/>
            <person name="Larimer F."/>
            <person name="Land M."/>
            <person name="Hauser L."/>
            <person name="Woyke T."/>
            <person name="Lovley D."/>
            <person name="Kyrpides N."/>
            <person name="Ivanova N."/>
        </authorList>
    </citation>
    <scope>NUCLEOTIDE SEQUENCE [LARGE SCALE GENOMIC DNA]</scope>
    <source>
        <strain evidence="3">DSM 10642 / AEDII12DO</strain>
    </source>
</reference>
<dbReference type="Proteomes" id="UP000002613">
    <property type="component" value="Chromosome"/>
</dbReference>
<dbReference type="SUPFAM" id="SSF81593">
    <property type="entry name" value="Nucleotidyltransferase substrate binding subunit/domain"/>
    <property type="match status" value="1"/>
</dbReference>
<name>D3RYZ7_FERPA</name>
<evidence type="ECO:0000313" key="3">
    <source>
        <dbReference type="Proteomes" id="UP000002613"/>
    </source>
</evidence>
<dbReference type="SMART" id="SM00748">
    <property type="entry name" value="HEPN"/>
    <property type="match status" value="1"/>
</dbReference>
<dbReference type="Gene3D" id="1.20.120.330">
    <property type="entry name" value="Nucleotidyltransferases domain 2"/>
    <property type="match status" value="1"/>
</dbReference>
<dbReference type="HOGENOM" id="CLU_123170_0_1_2"/>
<accession>D3RYZ7</accession>
<dbReference type="InterPro" id="IPR007842">
    <property type="entry name" value="HEPN_dom"/>
</dbReference>
<sequence>MGRKADRDIIAAETLFEAEIYDYSLFHSQQAIEKFLKAFLTYHNKPFGKTHDITFLLKLCIDVDESFKQLLEAEVDKLYPRAIEVRYPEVEYEVLPEEAEEAIKLAEKVKEFVLKKFNIR</sequence>
<keyword evidence="3" id="KW-1185">Reference proteome</keyword>
<dbReference type="GeneID" id="8779080"/>
<organism evidence="2 3">
    <name type="scientific">Ferroglobus placidus (strain DSM 10642 / AEDII12DO)</name>
    <dbReference type="NCBI Taxonomy" id="589924"/>
    <lineage>
        <taxon>Archaea</taxon>
        <taxon>Methanobacteriati</taxon>
        <taxon>Methanobacteriota</taxon>
        <taxon>Archaeoglobi</taxon>
        <taxon>Archaeoglobales</taxon>
        <taxon>Archaeoglobaceae</taxon>
        <taxon>Ferroglobus</taxon>
    </lineage>
</organism>
<dbReference type="PROSITE" id="PS50910">
    <property type="entry name" value="HEPN"/>
    <property type="match status" value="1"/>
</dbReference>
<dbReference type="PaxDb" id="589924-Ferp_1559"/>
<gene>
    <name evidence="2" type="ordered locus">Ferp_1559</name>
</gene>
<dbReference type="eggNOG" id="arCOG01191">
    <property type="taxonomic scope" value="Archaea"/>
</dbReference>
<dbReference type="RefSeq" id="WP_012966050.1">
    <property type="nucleotide sequence ID" value="NC_013849.1"/>
</dbReference>
<reference evidence="3" key="1">
    <citation type="submission" date="2010-02" db="EMBL/GenBank/DDBJ databases">
        <title>Complete sequence of Ferroglobus placidus DSM 10642.</title>
        <authorList>
            <consortium name="US DOE Joint Genome Institute"/>
            <person name="Lucas S."/>
            <person name="Copeland A."/>
            <person name="Lapidus A."/>
            <person name="Cheng J.-F."/>
            <person name="Bruce D."/>
            <person name="Goodwin L."/>
            <person name="Pitluck S."/>
            <person name="Saunders E."/>
            <person name="Brettin T."/>
            <person name="Detter J.C."/>
            <person name="Han C."/>
            <person name="Tapia R."/>
            <person name="Larimer F."/>
            <person name="Land M."/>
            <person name="Hauser L."/>
            <person name="Kyrpides N."/>
            <person name="Ivanova N."/>
            <person name="Holmes D."/>
            <person name="Lovley D."/>
            <person name="Kyrpides N."/>
            <person name="Anderson I.J."/>
            <person name="Woyke T."/>
        </authorList>
    </citation>
    <scope>NUCLEOTIDE SEQUENCE [LARGE SCALE GENOMIC DNA]</scope>
    <source>
        <strain evidence="3">DSM 10642 / AEDII12DO</strain>
    </source>
</reference>
<feature type="domain" description="HEPN" evidence="1">
    <location>
        <begin position="2"/>
        <end position="109"/>
    </location>
</feature>
<proteinExistence type="predicted"/>
<dbReference type="KEGG" id="fpl:Ferp_1559"/>
<dbReference type="AlphaFoldDB" id="D3RYZ7"/>
<dbReference type="OrthoDB" id="359241at2157"/>
<evidence type="ECO:0000313" key="2">
    <source>
        <dbReference type="EMBL" id="ADC65710.1"/>
    </source>
</evidence>